<dbReference type="Pfam" id="PF02575">
    <property type="entry name" value="YbaB_DNA_bd"/>
    <property type="match status" value="1"/>
</dbReference>
<evidence type="ECO:0000256" key="1">
    <source>
        <dbReference type="SAM" id="Coils"/>
    </source>
</evidence>
<evidence type="ECO:0000313" key="2">
    <source>
        <dbReference type="EMBL" id="MCR6487874.1"/>
    </source>
</evidence>
<feature type="coiled-coil region" evidence="1">
    <location>
        <begin position="6"/>
        <end position="43"/>
    </location>
</feature>
<dbReference type="AlphaFoldDB" id="A0A9X2NFQ8"/>
<keyword evidence="3" id="KW-1185">Reference proteome</keyword>
<dbReference type="EMBL" id="JAMXQV010000021">
    <property type="protein sequence ID" value="MCR6487874.1"/>
    <property type="molecule type" value="Genomic_DNA"/>
</dbReference>
<gene>
    <name evidence="2" type="ORF">M8542_34115</name>
</gene>
<sequence>MASPYEKMLEDALGAYQRQRENLTAAKERIDEATGTATSARREVTATVGRTGEVTELTFPTSAYKRMAPAELAGVIVRTIAQARQQAIDASAEQLAPMLPPGFSARDLMAGKVDVQALFAARVPGFEGGTEDD</sequence>
<name>A0A9X2NFQ8_9PSEU</name>
<dbReference type="RefSeq" id="WP_257924439.1">
    <property type="nucleotide sequence ID" value="NZ_JAMXQV010000021.1"/>
</dbReference>
<organism evidence="2 3">
    <name type="scientific">Amycolatopsis iheyensis</name>
    <dbReference type="NCBI Taxonomy" id="2945988"/>
    <lineage>
        <taxon>Bacteria</taxon>
        <taxon>Bacillati</taxon>
        <taxon>Actinomycetota</taxon>
        <taxon>Actinomycetes</taxon>
        <taxon>Pseudonocardiales</taxon>
        <taxon>Pseudonocardiaceae</taxon>
        <taxon>Amycolatopsis</taxon>
    </lineage>
</organism>
<dbReference type="GO" id="GO:0003677">
    <property type="term" value="F:DNA binding"/>
    <property type="evidence" value="ECO:0007669"/>
    <property type="project" value="InterPro"/>
</dbReference>
<dbReference type="Proteomes" id="UP001144096">
    <property type="component" value="Unassembled WGS sequence"/>
</dbReference>
<proteinExistence type="predicted"/>
<accession>A0A9X2NFQ8</accession>
<comment type="caution">
    <text evidence="2">The sequence shown here is derived from an EMBL/GenBank/DDBJ whole genome shotgun (WGS) entry which is preliminary data.</text>
</comment>
<evidence type="ECO:0000313" key="3">
    <source>
        <dbReference type="Proteomes" id="UP001144096"/>
    </source>
</evidence>
<keyword evidence="1" id="KW-0175">Coiled coil</keyword>
<dbReference type="InterPro" id="IPR004401">
    <property type="entry name" value="YbaB/EbfC"/>
</dbReference>
<protein>
    <submittedName>
        <fullName evidence="2">YbaB/EbfC family nucleoid-associated protein</fullName>
    </submittedName>
</protein>
<dbReference type="InterPro" id="IPR036894">
    <property type="entry name" value="YbaB-like_sf"/>
</dbReference>
<dbReference type="Gene3D" id="3.30.1310.10">
    <property type="entry name" value="Nucleoid-associated protein YbaB-like domain"/>
    <property type="match status" value="1"/>
</dbReference>
<reference evidence="2" key="1">
    <citation type="submission" date="2022-06" db="EMBL/GenBank/DDBJ databases">
        <title>Amycolatopsis iheyaensis sp. nov., a new species of the genus Amycolatopsis isolated from soil in Iheya island, Japan.</title>
        <authorList>
            <person name="Ngamcharungchit C."/>
            <person name="Kanto H."/>
            <person name="Take A."/>
            <person name="Intra B."/>
            <person name="Matsumoto A."/>
            <person name="Panbangred W."/>
            <person name="Inahashi Y."/>
        </authorList>
    </citation>
    <scope>NUCLEOTIDE SEQUENCE</scope>
    <source>
        <strain evidence="2">OK19-0408</strain>
    </source>
</reference>